<gene>
    <name evidence="3" type="ORF">CAMGR0001_1670</name>
</gene>
<dbReference type="eggNOG" id="COG4373">
    <property type="taxonomic scope" value="Bacteria"/>
</dbReference>
<dbReference type="EMBL" id="ACYG01000027">
    <property type="protein sequence ID" value="EEV17374.1"/>
    <property type="molecule type" value="Genomic_DNA"/>
</dbReference>
<proteinExistence type="predicted"/>
<comment type="caution">
    <text evidence="3">The sequence shown here is derived from an EMBL/GenBank/DDBJ whole genome shotgun (WGS) entry which is preliminary data.</text>
</comment>
<dbReference type="Gene3D" id="3.40.50.300">
    <property type="entry name" value="P-loop containing nucleotide triphosphate hydrolases"/>
    <property type="match status" value="1"/>
</dbReference>
<dbReference type="Pfam" id="PF17289">
    <property type="entry name" value="Terminase_6C"/>
    <property type="match status" value="1"/>
</dbReference>
<dbReference type="AlphaFoldDB" id="C8PIK9"/>
<dbReference type="OrthoDB" id="9801658at2"/>
<dbReference type="Proteomes" id="UP000005709">
    <property type="component" value="Unassembled WGS sequence"/>
</dbReference>
<reference evidence="3 4" key="1">
    <citation type="submission" date="2009-07" db="EMBL/GenBank/DDBJ databases">
        <authorList>
            <person name="Madupu R."/>
            <person name="Sebastian Y."/>
            <person name="Durkin A.S."/>
            <person name="Torralba M."/>
            <person name="Methe B."/>
            <person name="Sutton G.G."/>
            <person name="Strausberg R.L."/>
            <person name="Nelson K.E."/>
        </authorList>
    </citation>
    <scope>NUCLEOTIDE SEQUENCE [LARGE SCALE GENOMIC DNA]</scope>
    <source>
        <strain evidence="3 4">RM3268</strain>
    </source>
</reference>
<evidence type="ECO:0000259" key="2">
    <source>
        <dbReference type="Pfam" id="PF17289"/>
    </source>
</evidence>
<organism evidence="3 4">
    <name type="scientific">Campylobacter gracilis RM3268</name>
    <dbReference type="NCBI Taxonomy" id="553220"/>
    <lineage>
        <taxon>Bacteria</taxon>
        <taxon>Pseudomonadati</taxon>
        <taxon>Campylobacterota</taxon>
        <taxon>Epsilonproteobacteria</taxon>
        <taxon>Campylobacterales</taxon>
        <taxon>Campylobacteraceae</taxon>
        <taxon>Campylobacter</taxon>
    </lineage>
</organism>
<dbReference type="InterPro" id="IPR027417">
    <property type="entry name" value="P-loop_NTPase"/>
</dbReference>
<name>C8PIK9_9BACT</name>
<dbReference type="InterPro" id="IPR035421">
    <property type="entry name" value="Terminase_6C"/>
</dbReference>
<evidence type="ECO:0000313" key="4">
    <source>
        <dbReference type="Proteomes" id="UP000005709"/>
    </source>
</evidence>
<accession>C8PIK9</accession>
<dbReference type="Pfam" id="PF03237">
    <property type="entry name" value="Terminase_6N"/>
    <property type="match status" value="1"/>
</dbReference>
<dbReference type="InterPro" id="IPR009057">
    <property type="entry name" value="Homeodomain-like_sf"/>
</dbReference>
<dbReference type="STRING" id="824.CGRAC_0605"/>
<keyword evidence="1" id="KW-1188">Viral release from host cell</keyword>
<evidence type="ECO:0000256" key="1">
    <source>
        <dbReference type="ARBA" id="ARBA00022612"/>
    </source>
</evidence>
<protein>
    <submittedName>
        <fullName evidence="3">Transposase</fullName>
    </submittedName>
</protein>
<keyword evidence="4" id="KW-1185">Reference proteome</keyword>
<evidence type="ECO:0000313" key="3">
    <source>
        <dbReference type="EMBL" id="EEV17374.1"/>
    </source>
</evidence>
<feature type="domain" description="Terminase large subunit gp17-like C-terminal" evidence="2">
    <location>
        <begin position="385"/>
        <end position="504"/>
    </location>
</feature>
<dbReference type="RefSeq" id="WP_005872498.1">
    <property type="nucleotide sequence ID" value="NZ_ACYG01000027.1"/>
</dbReference>
<sequence>MYSKKTKELILNLLHSGYAASELAKSYGVNAATIARWRKKGAEEGGAMTIQNLKAQIATLSKGKSSDSKAKQIAMLTASLSRLQGAKAKEQKVKNKKKPIALMNGAYESLKEIALKSGELFDYQKDFLNDASQFRIVLKSRQIGFSYVSSLDALLGAVAGRNQLFLSASEEQARILMNYSQMWAKKLGVSFAKDSEYEKSLDNGATIRVMAHNFRTVQGFTGDIWMDEFAWYPNQKRIWHAFVPSIGAVAGRLTILSTPFEENSFFAELFGDELKFYMFSRHRVDIYRAMAGGLKFDLETMRALFDADTWASAYECQFVDDESALLGIDLIKSCVSDFTPTLPPKNIPVFSGYDVGRTKDRSVHMGVYDAGEGIKRLCLYDVIAKASFEAQENLLTDFLRLNLLAYLKIDKTGIGMPVAERLKSRFTSRVSGVYFTASVKEALALNLKKHFEDKSISIPNDPLLIADLHAIKRKAGQKSFLYDSDRNEHGHADRFWALALALSYFEKVRERRNKAYII</sequence>
<dbReference type="SUPFAM" id="SSF46689">
    <property type="entry name" value="Homeodomain-like"/>
    <property type="match status" value="1"/>
</dbReference>
<dbReference type="Gene3D" id="3.30.420.240">
    <property type="match status" value="1"/>
</dbReference>